<accession>A0A940S8U5</accession>
<dbReference type="CDD" id="cd00085">
    <property type="entry name" value="HNHc"/>
    <property type="match status" value="1"/>
</dbReference>
<dbReference type="GO" id="GO:0003676">
    <property type="term" value="F:nucleic acid binding"/>
    <property type="evidence" value="ECO:0007669"/>
    <property type="project" value="InterPro"/>
</dbReference>
<evidence type="ECO:0000313" key="3">
    <source>
        <dbReference type="Proteomes" id="UP000677537"/>
    </source>
</evidence>
<keyword evidence="2" id="KW-0255">Endonuclease</keyword>
<keyword evidence="2" id="KW-0540">Nuclease</keyword>
<evidence type="ECO:0000313" key="2">
    <source>
        <dbReference type="EMBL" id="MBP0496270.1"/>
    </source>
</evidence>
<dbReference type="AlphaFoldDB" id="A0A940S8U5"/>
<sequence>MIDLMVQPKFWNPETSGERLLLMLVRNSVELRVLAETLNGLGPAAQHSALRLGRRFADLSSFFVGASVLHLQQRMIRLSQDAREKHPYDRDAALKVTRERVCDVLSFTPLDYEGDFGVLVEEVLTSAEQLGKEPSAPLKQRVARAGPPHCYSCGRMFGTIHADAPGPDGLKPTADHVWPIALGGDTIEANLLPACAPCNSRKGHIATWQMAWLQPVVFSDTDQTTALPGLPVPIKMALHMRAAMNYATANGASLRDAFLAIGPRDTPARIDQDQGYDFFNLRVHDELRTNVLWRPR</sequence>
<dbReference type="InterPro" id="IPR002711">
    <property type="entry name" value="HNH"/>
</dbReference>
<comment type="caution">
    <text evidence="2">The sequence shown here is derived from an EMBL/GenBank/DDBJ whole genome shotgun (WGS) entry which is preliminary data.</text>
</comment>
<dbReference type="Pfam" id="PF01844">
    <property type="entry name" value="HNH"/>
    <property type="match status" value="1"/>
</dbReference>
<dbReference type="InterPro" id="IPR003615">
    <property type="entry name" value="HNH_nuc"/>
</dbReference>
<keyword evidence="3" id="KW-1185">Reference proteome</keyword>
<dbReference type="Gene3D" id="1.10.30.50">
    <property type="match status" value="1"/>
</dbReference>
<feature type="domain" description="HNH" evidence="1">
    <location>
        <begin position="173"/>
        <end position="203"/>
    </location>
</feature>
<name>A0A940S8U5_9PROT</name>
<dbReference type="Proteomes" id="UP000677537">
    <property type="component" value="Unassembled WGS sequence"/>
</dbReference>
<dbReference type="GO" id="GO:0008270">
    <property type="term" value="F:zinc ion binding"/>
    <property type="evidence" value="ECO:0007669"/>
    <property type="project" value="InterPro"/>
</dbReference>
<dbReference type="GO" id="GO:0004519">
    <property type="term" value="F:endonuclease activity"/>
    <property type="evidence" value="ECO:0007669"/>
    <property type="project" value="UniProtKB-KW"/>
</dbReference>
<reference evidence="2" key="1">
    <citation type="submission" date="2021-03" db="EMBL/GenBank/DDBJ databases">
        <authorList>
            <person name="So Y."/>
        </authorList>
    </citation>
    <scope>NUCLEOTIDE SEQUENCE</scope>
    <source>
        <strain evidence="2">SG15</strain>
    </source>
</reference>
<organism evidence="2 3">
    <name type="scientific">Roseomonas indoligenes</name>
    <dbReference type="NCBI Taxonomy" id="2820811"/>
    <lineage>
        <taxon>Bacteria</taxon>
        <taxon>Pseudomonadati</taxon>
        <taxon>Pseudomonadota</taxon>
        <taxon>Alphaproteobacteria</taxon>
        <taxon>Acetobacterales</taxon>
        <taxon>Roseomonadaceae</taxon>
        <taxon>Roseomonas</taxon>
    </lineage>
</organism>
<dbReference type="RefSeq" id="WP_209377064.1">
    <property type="nucleotide sequence ID" value="NZ_JAGIZA010000032.1"/>
</dbReference>
<keyword evidence="2" id="KW-0378">Hydrolase</keyword>
<evidence type="ECO:0000259" key="1">
    <source>
        <dbReference type="Pfam" id="PF01844"/>
    </source>
</evidence>
<gene>
    <name evidence="2" type="ORF">J5Y10_26030</name>
</gene>
<dbReference type="EMBL" id="JAGIZA010000032">
    <property type="protein sequence ID" value="MBP0496270.1"/>
    <property type="molecule type" value="Genomic_DNA"/>
</dbReference>
<protein>
    <submittedName>
        <fullName evidence="2">HNH endonuclease</fullName>
    </submittedName>
</protein>
<proteinExistence type="predicted"/>